<keyword evidence="1 10" id="KW-0963">Cytoplasm</keyword>
<dbReference type="EMBL" id="CP002541">
    <property type="protein sequence ID" value="ADY12808.1"/>
    <property type="molecule type" value="Genomic_DNA"/>
</dbReference>
<comment type="function">
    <text evidence="10">One of several proteins that assist in the late maturation steps of the functional core of the 30S ribosomal subunit. Helps release RbfA from mature subunits. May play a role in the assembly of ribosomal proteins into the subunit. Circularly permuted GTPase that catalyzes slow GTP hydrolysis, GTPase activity is stimulated by the 30S ribosomal subunit.</text>
</comment>
<feature type="domain" description="EngC GTPase" evidence="11">
    <location>
        <begin position="122"/>
        <end position="269"/>
    </location>
</feature>
<dbReference type="InterPro" id="IPR004881">
    <property type="entry name" value="Ribosome_biogen_GTPase_RsgA"/>
</dbReference>
<evidence type="ECO:0000256" key="3">
    <source>
        <dbReference type="ARBA" id="ARBA00022723"/>
    </source>
</evidence>
<dbReference type="STRING" id="158189.SpiBuddy_0981"/>
<dbReference type="AlphaFoldDB" id="F0RV86"/>
<feature type="binding site" evidence="10">
    <location>
        <position position="307"/>
    </location>
    <ligand>
        <name>Zn(2+)</name>
        <dbReference type="ChEBI" id="CHEBI:29105"/>
    </ligand>
</feature>
<dbReference type="Gene3D" id="3.40.50.300">
    <property type="entry name" value="P-loop containing nucleotide triphosphate hydrolases"/>
    <property type="match status" value="1"/>
</dbReference>
<keyword evidence="9 10" id="KW-0342">GTP-binding</keyword>
<dbReference type="Gene3D" id="1.10.40.50">
    <property type="entry name" value="Probable gtpase engc, domain 3"/>
    <property type="match status" value="1"/>
</dbReference>
<evidence type="ECO:0000256" key="5">
    <source>
        <dbReference type="ARBA" id="ARBA00022741"/>
    </source>
</evidence>
<sequence>MNTNFESLTSLFIYGWNEYLSNAFLPYQNQGYIPLRINREGRGLFWGTDGQQQLLLERSGTFQNMQDLGIQPSPVVGDWCAVQPYASDRGLIEAVLPRGTTFHKPVVHEQYGIEGEALAVVANVEFGAIVMDAVHDFNLRRIERFVSLLHAEAIQPLLILTKIDLLEEPESYRARVLSRFPDLPVFLVDSLSAVGIQQLLSYLQPTTTLMLIGLSGAGKSTLLNCLSNAMVAKTGEVRAQDGRGRHTTTSRQLYLLPNGTILIDTPGLRAVGMNSNSGDVEESFSDIYALAQGCKFSDCTHTGEPGCAVQAALLAGEIEQDRFLNFLELRGEAQSYEEIMARRKQKDKALGKLLYHYRRGSHEYD</sequence>
<dbReference type="KEGG" id="sbu:SpiBuddy_0981"/>
<comment type="cofactor">
    <cofactor evidence="10">
        <name>Zn(2+)</name>
        <dbReference type="ChEBI" id="CHEBI:29105"/>
    </cofactor>
    <text evidence="10">Binds 1 zinc ion per subunit.</text>
</comment>
<evidence type="ECO:0000259" key="12">
    <source>
        <dbReference type="PROSITE" id="PS51721"/>
    </source>
</evidence>
<evidence type="ECO:0000256" key="2">
    <source>
        <dbReference type="ARBA" id="ARBA00022517"/>
    </source>
</evidence>
<dbReference type="HOGENOM" id="CLU_033617_0_1_12"/>
<dbReference type="GO" id="GO:0003924">
    <property type="term" value="F:GTPase activity"/>
    <property type="evidence" value="ECO:0007669"/>
    <property type="project" value="UniProtKB-UniRule"/>
</dbReference>
<feature type="domain" description="CP-type G" evidence="12">
    <location>
        <begin position="107"/>
        <end position="271"/>
    </location>
</feature>
<comment type="subcellular location">
    <subcellularLocation>
        <location evidence="10">Cytoplasm</location>
    </subcellularLocation>
</comment>
<proteinExistence type="inferred from homology"/>
<comment type="similarity">
    <text evidence="10">Belongs to the TRAFAC class YlqF/YawG GTPase family. RsgA subfamily.</text>
</comment>
<dbReference type="PANTHER" id="PTHR32120">
    <property type="entry name" value="SMALL RIBOSOMAL SUBUNIT BIOGENESIS GTPASE RSGA"/>
    <property type="match status" value="1"/>
</dbReference>
<dbReference type="PROSITE" id="PS50936">
    <property type="entry name" value="ENGC_GTPASE"/>
    <property type="match status" value="1"/>
</dbReference>
<dbReference type="GO" id="GO:0046872">
    <property type="term" value="F:metal ion binding"/>
    <property type="evidence" value="ECO:0007669"/>
    <property type="project" value="UniProtKB-KW"/>
</dbReference>
<reference evidence="14" key="1">
    <citation type="submission" date="2011-02" db="EMBL/GenBank/DDBJ databases">
        <title>Complete sequence of Spirochaeta sp. Buddy.</title>
        <authorList>
            <person name="Lucas S."/>
            <person name="Copeland A."/>
            <person name="Lapidus A."/>
            <person name="Cheng J.-F."/>
            <person name="Goodwin L."/>
            <person name="Pitluck S."/>
            <person name="Zeytun A."/>
            <person name="Detter J.C."/>
            <person name="Han C."/>
            <person name="Tapia R."/>
            <person name="Land M."/>
            <person name="Hauser L."/>
            <person name="Kyrpides N."/>
            <person name="Ivanova N."/>
            <person name="Mikhailova N."/>
            <person name="Pagani I."/>
            <person name="Ritalahti K.M."/>
            <person name="Loeffler F.E."/>
            <person name="Woyke T."/>
        </authorList>
    </citation>
    <scope>NUCLEOTIDE SEQUENCE [LARGE SCALE GENOMIC DNA]</scope>
    <source>
        <strain evidence="14">ATCC BAA-1886 / DSM 22777 / Buddy</strain>
    </source>
</reference>
<keyword evidence="8 10" id="KW-0694">RNA-binding</keyword>
<feature type="binding site" evidence="10">
    <location>
        <position position="301"/>
    </location>
    <ligand>
        <name>Zn(2+)</name>
        <dbReference type="ChEBI" id="CHEBI:29105"/>
    </ligand>
</feature>
<gene>
    <name evidence="10" type="primary">rsgA</name>
    <name evidence="13" type="ordered locus">SpiBuddy_0981</name>
</gene>
<evidence type="ECO:0000256" key="9">
    <source>
        <dbReference type="ARBA" id="ARBA00023134"/>
    </source>
</evidence>
<evidence type="ECO:0000313" key="13">
    <source>
        <dbReference type="EMBL" id="ADY12808.1"/>
    </source>
</evidence>
<dbReference type="RefSeq" id="WP_013606660.1">
    <property type="nucleotide sequence ID" value="NC_015152.1"/>
</dbReference>
<feature type="binding site" evidence="10">
    <location>
        <position position="299"/>
    </location>
    <ligand>
        <name>Zn(2+)</name>
        <dbReference type="ChEBI" id="CHEBI:29105"/>
    </ligand>
</feature>
<evidence type="ECO:0000259" key="11">
    <source>
        <dbReference type="PROSITE" id="PS50936"/>
    </source>
</evidence>
<feature type="binding site" evidence="10">
    <location>
        <position position="294"/>
    </location>
    <ligand>
        <name>Zn(2+)</name>
        <dbReference type="ChEBI" id="CHEBI:29105"/>
    </ligand>
</feature>
<accession>F0RV86</accession>
<keyword evidence="2 10" id="KW-0690">Ribosome biogenesis</keyword>
<keyword evidence="4 10" id="KW-0699">rRNA-binding</keyword>
<comment type="subunit">
    <text evidence="10">Monomer. Associates with 30S ribosomal subunit, binds 16S rRNA.</text>
</comment>
<keyword evidence="6 10" id="KW-0378">Hydrolase</keyword>
<dbReference type="OrthoDB" id="9809485at2"/>
<dbReference type="CDD" id="cd01854">
    <property type="entry name" value="YjeQ_EngC"/>
    <property type="match status" value="1"/>
</dbReference>
<keyword evidence="3 10" id="KW-0479">Metal-binding</keyword>
<dbReference type="InterPro" id="IPR027417">
    <property type="entry name" value="P-loop_NTPase"/>
</dbReference>
<feature type="binding site" evidence="10">
    <location>
        <begin position="161"/>
        <end position="164"/>
    </location>
    <ligand>
        <name>GTP</name>
        <dbReference type="ChEBI" id="CHEBI:37565"/>
    </ligand>
</feature>
<dbReference type="GO" id="GO:0042274">
    <property type="term" value="P:ribosomal small subunit biogenesis"/>
    <property type="evidence" value="ECO:0007669"/>
    <property type="project" value="UniProtKB-UniRule"/>
</dbReference>
<dbReference type="EC" id="3.6.1.-" evidence="10"/>
<feature type="binding site" evidence="10">
    <location>
        <begin position="213"/>
        <end position="221"/>
    </location>
    <ligand>
        <name>GTP</name>
        <dbReference type="ChEBI" id="CHEBI:37565"/>
    </ligand>
</feature>
<evidence type="ECO:0000256" key="1">
    <source>
        <dbReference type="ARBA" id="ARBA00022490"/>
    </source>
</evidence>
<evidence type="ECO:0000256" key="4">
    <source>
        <dbReference type="ARBA" id="ARBA00022730"/>
    </source>
</evidence>
<dbReference type="NCBIfam" id="TIGR00157">
    <property type="entry name" value="ribosome small subunit-dependent GTPase A"/>
    <property type="match status" value="1"/>
</dbReference>
<dbReference type="SUPFAM" id="SSF52540">
    <property type="entry name" value="P-loop containing nucleoside triphosphate hydrolases"/>
    <property type="match status" value="1"/>
</dbReference>
<dbReference type="eggNOG" id="COG1162">
    <property type="taxonomic scope" value="Bacteria"/>
</dbReference>
<keyword evidence="5 10" id="KW-0547">Nucleotide-binding</keyword>
<keyword evidence="14" id="KW-1185">Reference proteome</keyword>
<dbReference type="HAMAP" id="MF_01820">
    <property type="entry name" value="GTPase_RsgA"/>
    <property type="match status" value="1"/>
</dbReference>
<dbReference type="Proteomes" id="UP000008466">
    <property type="component" value="Chromosome"/>
</dbReference>
<dbReference type="PROSITE" id="PS51721">
    <property type="entry name" value="G_CP"/>
    <property type="match status" value="1"/>
</dbReference>
<dbReference type="GO" id="GO:0005525">
    <property type="term" value="F:GTP binding"/>
    <property type="evidence" value="ECO:0007669"/>
    <property type="project" value="UniProtKB-UniRule"/>
</dbReference>
<evidence type="ECO:0000256" key="7">
    <source>
        <dbReference type="ARBA" id="ARBA00022833"/>
    </source>
</evidence>
<dbReference type="GO" id="GO:0005737">
    <property type="term" value="C:cytoplasm"/>
    <property type="evidence" value="ECO:0007669"/>
    <property type="project" value="UniProtKB-SubCell"/>
</dbReference>
<evidence type="ECO:0000313" key="14">
    <source>
        <dbReference type="Proteomes" id="UP000008466"/>
    </source>
</evidence>
<keyword evidence="7 10" id="KW-0862">Zinc</keyword>
<evidence type="ECO:0000256" key="6">
    <source>
        <dbReference type="ARBA" id="ARBA00022801"/>
    </source>
</evidence>
<protein>
    <recommendedName>
        <fullName evidence="10">Small ribosomal subunit biogenesis GTPase RsgA</fullName>
        <ecNumber evidence="10">3.6.1.-</ecNumber>
    </recommendedName>
</protein>
<dbReference type="PANTHER" id="PTHR32120:SF10">
    <property type="entry name" value="SMALL RIBOSOMAL SUBUNIT BIOGENESIS GTPASE RSGA"/>
    <property type="match status" value="1"/>
</dbReference>
<evidence type="ECO:0000256" key="10">
    <source>
        <dbReference type="HAMAP-Rule" id="MF_01820"/>
    </source>
</evidence>
<dbReference type="InterPro" id="IPR030378">
    <property type="entry name" value="G_CP_dom"/>
</dbReference>
<organism evidence="13 14">
    <name type="scientific">Sphaerochaeta globosa (strain ATCC BAA-1886 / DSM 22777 / Buddy)</name>
    <name type="common">Spirochaeta sp. (strain Buddy)</name>
    <dbReference type="NCBI Taxonomy" id="158189"/>
    <lineage>
        <taxon>Bacteria</taxon>
        <taxon>Pseudomonadati</taxon>
        <taxon>Spirochaetota</taxon>
        <taxon>Spirochaetia</taxon>
        <taxon>Spirochaetales</taxon>
        <taxon>Sphaerochaetaceae</taxon>
        <taxon>Sphaerochaeta</taxon>
    </lineage>
</organism>
<name>F0RV86_SPHGB</name>
<dbReference type="GO" id="GO:0019843">
    <property type="term" value="F:rRNA binding"/>
    <property type="evidence" value="ECO:0007669"/>
    <property type="project" value="UniProtKB-KW"/>
</dbReference>
<dbReference type="Pfam" id="PF03193">
    <property type="entry name" value="RsgA_GTPase"/>
    <property type="match status" value="1"/>
</dbReference>
<dbReference type="InterPro" id="IPR010914">
    <property type="entry name" value="RsgA_GTPase_dom"/>
</dbReference>
<evidence type="ECO:0000256" key="8">
    <source>
        <dbReference type="ARBA" id="ARBA00022884"/>
    </source>
</evidence>